<organism evidence="1 2">
    <name type="scientific">Pseudomonas putida S12</name>
    <dbReference type="NCBI Taxonomy" id="1215087"/>
    <lineage>
        <taxon>Bacteria</taxon>
        <taxon>Pseudomonadati</taxon>
        <taxon>Pseudomonadota</taxon>
        <taxon>Gammaproteobacteria</taxon>
        <taxon>Pseudomonadales</taxon>
        <taxon>Pseudomonadaceae</taxon>
        <taxon>Pseudomonas</taxon>
    </lineage>
</organism>
<sequence length="86" mass="9498">MAWNPHAWHLTLSSNSKSLGSVVVDIVSGQTLPVPEQRDNGFELAMRFARAMERYCDFPELHLPNIDRPVVLAGGSGWGVVKLPQV</sequence>
<dbReference type="AlphaFoldDB" id="A0AA34S1H3"/>
<accession>A0AA34S1H3</accession>
<evidence type="ECO:0000313" key="1">
    <source>
        <dbReference type="EMBL" id="AJA17345.1"/>
    </source>
</evidence>
<dbReference type="RefSeq" id="WP_040117789.1">
    <property type="nucleotide sequence ID" value="NZ_CP009975.1"/>
</dbReference>
<gene>
    <name evidence="1" type="ORF">RPPX_28915</name>
</gene>
<proteinExistence type="predicted"/>
<dbReference type="EMBL" id="CP009975">
    <property type="protein sequence ID" value="AJA17345.1"/>
    <property type="molecule type" value="Genomic_DNA"/>
</dbReference>
<dbReference type="Proteomes" id="UP000017753">
    <property type="component" value="Plasmid pTTS12"/>
</dbReference>
<reference evidence="1 2" key="2">
    <citation type="submission" date="2014-11" db="EMBL/GenBank/DDBJ databases">
        <title>Draft genome sequence of the solvent-tolerant Pseudomonas putida S12 including megaplasmid pTTS12.</title>
        <authorList>
            <person name="Wierckx N."/>
            <person name="Nijkamp J."/>
            <person name="Ballerstedt H."/>
            <person name="Siezen R.J."/>
            <person name="Wels M."/>
            <person name="de Ridder D."/>
            <person name="de Winde J.H."/>
            <person name="Ruijssenaars H.J."/>
        </authorList>
    </citation>
    <scope>NUCLEOTIDE SEQUENCE [LARGE SCALE GENOMIC DNA]</scope>
    <source>
        <strain evidence="1 2">S12</strain>
        <plasmid evidence="1 2">pTTS12</plasmid>
    </source>
</reference>
<reference evidence="1 2" key="1">
    <citation type="submission" date="2014-11" db="EMBL/GenBank/DDBJ databases">
        <title>Complete genome sequence of Pseudomonas putida S12 including megaplasmid pTTS12.</title>
        <authorList>
            <person name="Kuepper J."/>
            <person name="Ruijssenaars H.J."/>
            <person name="Blank L.M."/>
            <person name="de Winde J.H."/>
            <person name="Wierckx N."/>
        </authorList>
    </citation>
    <scope>NUCLEOTIDE SEQUENCE [LARGE SCALE GENOMIC DNA]</scope>
    <source>
        <strain evidence="1 2">S12</strain>
        <plasmid evidence="1 2">pTTS12</plasmid>
    </source>
</reference>
<geneLocation type="plasmid" evidence="1 2">
    <name>pTTS12</name>
</geneLocation>
<evidence type="ECO:0000313" key="2">
    <source>
        <dbReference type="Proteomes" id="UP000017753"/>
    </source>
</evidence>
<name>A0AA34S1H3_PSEPU</name>
<protein>
    <submittedName>
        <fullName evidence="1">Uncharacterized protein</fullName>
    </submittedName>
</protein>
<keyword evidence="1" id="KW-0614">Plasmid</keyword>